<comment type="similarity">
    <text evidence="2 8">Belongs to the pantothenate synthetase family.</text>
</comment>
<dbReference type="FunFam" id="3.40.50.620:FF:000013">
    <property type="entry name" value="Pantothenate synthetase"/>
    <property type="match status" value="1"/>
</dbReference>
<dbReference type="Gene3D" id="3.30.1300.10">
    <property type="entry name" value="Pantoate-beta-alanine ligase, C-terminal domain"/>
    <property type="match status" value="1"/>
</dbReference>
<evidence type="ECO:0000256" key="5">
    <source>
        <dbReference type="ARBA" id="ARBA00022741"/>
    </source>
</evidence>
<evidence type="ECO:0000256" key="2">
    <source>
        <dbReference type="ARBA" id="ARBA00009256"/>
    </source>
</evidence>
<evidence type="ECO:0000256" key="7">
    <source>
        <dbReference type="ARBA" id="ARBA00048258"/>
    </source>
</evidence>
<dbReference type="HAMAP" id="MF_00158">
    <property type="entry name" value="PanC"/>
    <property type="match status" value="1"/>
</dbReference>
<dbReference type="PANTHER" id="PTHR21299">
    <property type="entry name" value="CYTIDYLATE KINASE/PANTOATE-BETA-ALANINE LIGASE"/>
    <property type="match status" value="1"/>
</dbReference>
<dbReference type="AlphaFoldDB" id="A0A450SV48"/>
<feature type="binding site" evidence="8">
    <location>
        <begin position="187"/>
        <end position="190"/>
    </location>
    <ligand>
        <name>ATP</name>
        <dbReference type="ChEBI" id="CHEBI:30616"/>
    </ligand>
</feature>
<gene>
    <name evidence="8" type="primary">panC</name>
    <name evidence="9" type="ORF">BECKFW1821A_GA0114235_10763</name>
</gene>
<evidence type="ECO:0000313" key="9">
    <source>
        <dbReference type="EMBL" id="VFJ57882.1"/>
    </source>
</evidence>
<dbReference type="SUPFAM" id="SSF52374">
    <property type="entry name" value="Nucleotidylyl transferase"/>
    <property type="match status" value="1"/>
</dbReference>
<organism evidence="9">
    <name type="scientific">Candidatus Kentrum sp. FW</name>
    <dbReference type="NCBI Taxonomy" id="2126338"/>
    <lineage>
        <taxon>Bacteria</taxon>
        <taxon>Pseudomonadati</taxon>
        <taxon>Pseudomonadota</taxon>
        <taxon>Gammaproteobacteria</taxon>
        <taxon>Candidatus Kentrum</taxon>
    </lineage>
</organism>
<comment type="function">
    <text evidence="8">Catalyzes the condensation of pantoate with beta-alanine in an ATP-dependent reaction via a pantoyl-adenylate intermediate.</text>
</comment>
<dbReference type="Gene3D" id="3.40.50.620">
    <property type="entry name" value="HUPs"/>
    <property type="match status" value="1"/>
</dbReference>
<dbReference type="UniPathway" id="UPA00028">
    <property type="reaction ID" value="UER00005"/>
</dbReference>
<keyword evidence="8" id="KW-0963">Cytoplasm</keyword>
<comment type="caution">
    <text evidence="8">Lacks conserved residue(s) required for the propagation of feature annotation.</text>
</comment>
<proteinExistence type="inferred from homology"/>
<sequence>MMRIVRGIQGVSEVIGQARARGLRIGFVPTMGNLHAGHLSLVARAREVTGFTVVSIFVNPFQFGAGEDYQTYPRTLDDDIAKLEEARADFLFIPEVADLYPNGLDGITRVEVPNLGKILCGEFRPTFFRGVTTVVSMLFHSTQPDYAFLGEKDYQQLVIIRRMVSDLKMPVRIISVPTTRESDGLAMSSRNNYLAKDERRLAPLLYESLRKAGAALVAGDTDLDIIRARGMHGLTVAGFRPDYFEIRRSLDLAVPGQGGGAREEDRKLRILAAAWLGKTRLIDNILIEIPT</sequence>
<dbReference type="InterPro" id="IPR003721">
    <property type="entry name" value="Pantoate_ligase"/>
</dbReference>
<keyword evidence="6 8" id="KW-0067">ATP-binding</keyword>
<comment type="pathway">
    <text evidence="1 8">Cofactor biosynthesis; (R)-pantothenate biosynthesis; (R)-pantothenate from (R)-pantoate and beta-alanine: step 1/1.</text>
</comment>
<feature type="binding site" evidence="8">
    <location>
        <position position="62"/>
    </location>
    <ligand>
        <name>beta-alanine</name>
        <dbReference type="ChEBI" id="CHEBI:57966"/>
    </ligand>
</feature>
<dbReference type="Pfam" id="PF02569">
    <property type="entry name" value="Pantoate_ligase"/>
    <property type="match status" value="1"/>
</dbReference>
<keyword evidence="3 8" id="KW-0436">Ligase</keyword>
<dbReference type="InterPro" id="IPR042176">
    <property type="entry name" value="Pantoate_ligase_C"/>
</dbReference>
<reference evidence="9" key="1">
    <citation type="submission" date="2019-02" db="EMBL/GenBank/DDBJ databases">
        <authorList>
            <person name="Gruber-Vodicka R. H."/>
            <person name="Seah K. B. B."/>
        </authorList>
    </citation>
    <scope>NUCLEOTIDE SEQUENCE</scope>
    <source>
        <strain evidence="9">BECK_BZ15</strain>
    </source>
</reference>
<comment type="catalytic activity">
    <reaction evidence="7 8">
        <text>(R)-pantoate + beta-alanine + ATP = (R)-pantothenate + AMP + diphosphate + H(+)</text>
        <dbReference type="Rhea" id="RHEA:10912"/>
        <dbReference type="ChEBI" id="CHEBI:15378"/>
        <dbReference type="ChEBI" id="CHEBI:15980"/>
        <dbReference type="ChEBI" id="CHEBI:29032"/>
        <dbReference type="ChEBI" id="CHEBI:30616"/>
        <dbReference type="ChEBI" id="CHEBI:33019"/>
        <dbReference type="ChEBI" id="CHEBI:57966"/>
        <dbReference type="ChEBI" id="CHEBI:456215"/>
        <dbReference type="EC" id="6.3.2.1"/>
    </reaction>
</comment>
<feature type="binding site" evidence="8">
    <location>
        <position position="156"/>
    </location>
    <ligand>
        <name>(R)-pantoate</name>
        <dbReference type="ChEBI" id="CHEBI:15980"/>
    </ligand>
</feature>
<evidence type="ECO:0000256" key="8">
    <source>
        <dbReference type="HAMAP-Rule" id="MF_00158"/>
    </source>
</evidence>
<dbReference type="NCBIfam" id="TIGR00018">
    <property type="entry name" value="panC"/>
    <property type="match status" value="1"/>
</dbReference>
<dbReference type="EC" id="6.3.2.1" evidence="8"/>
<evidence type="ECO:0000256" key="6">
    <source>
        <dbReference type="ARBA" id="ARBA00022840"/>
    </source>
</evidence>
<comment type="miscellaneous">
    <text evidence="8">The reaction proceeds by a bi uni uni bi ping pong mechanism.</text>
</comment>
<protein>
    <recommendedName>
        <fullName evidence="8">Pantothenate synthetase</fullName>
        <shortName evidence="8">PS</shortName>
        <ecNumber evidence="8">6.3.2.1</ecNumber>
    </recommendedName>
    <alternativeName>
        <fullName evidence="8">Pantoate--beta-alanine ligase</fullName>
    </alternativeName>
    <alternativeName>
        <fullName evidence="8">Pantoate-activating enzyme</fullName>
    </alternativeName>
</protein>
<evidence type="ECO:0000256" key="4">
    <source>
        <dbReference type="ARBA" id="ARBA00022655"/>
    </source>
</evidence>
<dbReference type="PANTHER" id="PTHR21299:SF1">
    <property type="entry name" value="PANTOATE--BETA-ALANINE LIGASE"/>
    <property type="match status" value="1"/>
</dbReference>
<dbReference type="GO" id="GO:0005829">
    <property type="term" value="C:cytosol"/>
    <property type="evidence" value="ECO:0007669"/>
    <property type="project" value="TreeGrafter"/>
</dbReference>
<keyword evidence="5 8" id="KW-0547">Nucleotide-binding</keyword>
<dbReference type="GO" id="GO:0015940">
    <property type="term" value="P:pantothenate biosynthetic process"/>
    <property type="evidence" value="ECO:0007669"/>
    <property type="project" value="UniProtKB-UniRule"/>
</dbReference>
<feature type="binding site" evidence="8">
    <location>
        <position position="62"/>
    </location>
    <ligand>
        <name>(R)-pantoate</name>
        <dbReference type="ChEBI" id="CHEBI:15980"/>
    </ligand>
</feature>
<evidence type="ECO:0000256" key="3">
    <source>
        <dbReference type="ARBA" id="ARBA00022598"/>
    </source>
</evidence>
<dbReference type="EMBL" id="CAADEW010000076">
    <property type="protein sequence ID" value="VFJ57882.1"/>
    <property type="molecule type" value="Genomic_DNA"/>
</dbReference>
<feature type="binding site" evidence="8">
    <location>
        <begin position="31"/>
        <end position="38"/>
    </location>
    <ligand>
        <name>ATP</name>
        <dbReference type="ChEBI" id="CHEBI:30616"/>
    </ligand>
</feature>
<comment type="subunit">
    <text evidence="8">Homodimer.</text>
</comment>
<name>A0A450SV48_9GAMM</name>
<comment type="subcellular location">
    <subcellularLocation>
        <location evidence="8">Cytoplasm</location>
    </subcellularLocation>
</comment>
<feature type="binding site" evidence="8">
    <location>
        <begin position="150"/>
        <end position="153"/>
    </location>
    <ligand>
        <name>ATP</name>
        <dbReference type="ChEBI" id="CHEBI:30616"/>
    </ligand>
</feature>
<evidence type="ECO:0000256" key="1">
    <source>
        <dbReference type="ARBA" id="ARBA00004990"/>
    </source>
</evidence>
<dbReference type="CDD" id="cd00560">
    <property type="entry name" value="PanC"/>
    <property type="match status" value="1"/>
</dbReference>
<dbReference type="GO" id="GO:0005524">
    <property type="term" value="F:ATP binding"/>
    <property type="evidence" value="ECO:0007669"/>
    <property type="project" value="UniProtKB-KW"/>
</dbReference>
<feature type="active site" description="Proton donor" evidence="8">
    <location>
        <position position="38"/>
    </location>
</feature>
<dbReference type="InterPro" id="IPR014729">
    <property type="entry name" value="Rossmann-like_a/b/a_fold"/>
</dbReference>
<keyword evidence="4 8" id="KW-0566">Pantothenate biosynthesis</keyword>
<dbReference type="GO" id="GO:0004592">
    <property type="term" value="F:pantoate-beta-alanine ligase activity"/>
    <property type="evidence" value="ECO:0007669"/>
    <property type="project" value="UniProtKB-UniRule"/>
</dbReference>
<accession>A0A450SV48</accession>